<keyword evidence="7 10" id="KW-0808">Transferase</keyword>
<dbReference type="Pfam" id="PF00128">
    <property type="entry name" value="Alpha-amylase"/>
    <property type="match status" value="1"/>
</dbReference>
<feature type="domain" description="Glycosyl hydrolase family 13 catalytic" evidence="11">
    <location>
        <begin position="249"/>
        <end position="595"/>
    </location>
</feature>
<feature type="active site" description="Proton donor" evidence="10">
    <location>
        <position position="459"/>
    </location>
</feature>
<evidence type="ECO:0000256" key="4">
    <source>
        <dbReference type="ARBA" id="ARBA00009000"/>
    </source>
</evidence>
<evidence type="ECO:0000256" key="9">
    <source>
        <dbReference type="ARBA" id="ARBA00023277"/>
    </source>
</evidence>
<gene>
    <name evidence="10 12" type="primary">glgB</name>
    <name evidence="12" type="ORF">tloyanaT_05430</name>
</gene>
<name>A0ABQ6HCU3_9GAMM</name>
<dbReference type="PIRSF" id="PIRSF000463">
    <property type="entry name" value="GlgB"/>
    <property type="match status" value="1"/>
</dbReference>
<dbReference type="Gene3D" id="2.60.40.1180">
    <property type="entry name" value="Golgi alpha-mannosidase II"/>
    <property type="match status" value="1"/>
</dbReference>
<evidence type="ECO:0000259" key="11">
    <source>
        <dbReference type="SMART" id="SM00642"/>
    </source>
</evidence>
<dbReference type="InterPro" id="IPR013783">
    <property type="entry name" value="Ig-like_fold"/>
</dbReference>
<dbReference type="RefSeq" id="WP_284295838.1">
    <property type="nucleotide sequence ID" value="NZ_BSSV01000001.1"/>
</dbReference>
<dbReference type="InterPro" id="IPR006048">
    <property type="entry name" value="A-amylase/branching_C"/>
</dbReference>
<dbReference type="Gene3D" id="3.20.20.80">
    <property type="entry name" value="Glycosidases"/>
    <property type="match status" value="1"/>
</dbReference>
<comment type="pathway">
    <text evidence="3 10">Glycan biosynthesis; glycogen biosynthesis.</text>
</comment>
<keyword evidence="5 10" id="KW-0321">Glycogen metabolism</keyword>
<dbReference type="NCBIfam" id="NF008967">
    <property type="entry name" value="PRK12313.1"/>
    <property type="match status" value="1"/>
</dbReference>
<keyword evidence="13" id="KW-1185">Reference proteome</keyword>
<evidence type="ECO:0000256" key="1">
    <source>
        <dbReference type="ARBA" id="ARBA00000826"/>
    </source>
</evidence>
<dbReference type="InterPro" id="IPR006047">
    <property type="entry name" value="GH13_cat_dom"/>
</dbReference>
<evidence type="ECO:0000313" key="12">
    <source>
        <dbReference type="EMBL" id="GLX84291.1"/>
    </source>
</evidence>
<dbReference type="Pfam" id="PF02922">
    <property type="entry name" value="CBM_48"/>
    <property type="match status" value="1"/>
</dbReference>
<dbReference type="SUPFAM" id="SSF51011">
    <property type="entry name" value="Glycosyl hydrolase domain"/>
    <property type="match status" value="1"/>
</dbReference>
<dbReference type="PANTHER" id="PTHR43651">
    <property type="entry name" value="1,4-ALPHA-GLUCAN-BRANCHING ENZYME"/>
    <property type="match status" value="1"/>
</dbReference>
<evidence type="ECO:0000256" key="6">
    <source>
        <dbReference type="ARBA" id="ARBA00022676"/>
    </source>
</evidence>
<proteinExistence type="inferred from homology"/>
<dbReference type="SUPFAM" id="SSF81296">
    <property type="entry name" value="E set domains"/>
    <property type="match status" value="2"/>
</dbReference>
<dbReference type="PANTHER" id="PTHR43651:SF3">
    <property type="entry name" value="1,4-ALPHA-GLUCAN-BRANCHING ENZYME"/>
    <property type="match status" value="1"/>
</dbReference>
<dbReference type="Pfam" id="PF02806">
    <property type="entry name" value="Alpha-amylase_C"/>
    <property type="match status" value="1"/>
</dbReference>
<evidence type="ECO:0000256" key="5">
    <source>
        <dbReference type="ARBA" id="ARBA00022600"/>
    </source>
</evidence>
<dbReference type="InterPro" id="IPR004193">
    <property type="entry name" value="Glyco_hydro_13_N"/>
</dbReference>
<dbReference type="NCBIfam" id="TIGR01515">
    <property type="entry name" value="branching_enzym"/>
    <property type="match status" value="1"/>
</dbReference>
<dbReference type="Gene3D" id="2.60.40.10">
    <property type="entry name" value="Immunoglobulins"/>
    <property type="match status" value="2"/>
</dbReference>
<dbReference type="HAMAP" id="MF_00685">
    <property type="entry name" value="GlgB"/>
    <property type="match status" value="1"/>
</dbReference>
<dbReference type="InterPro" id="IPR044143">
    <property type="entry name" value="GlgB_N_E_set_prok"/>
</dbReference>
<dbReference type="Proteomes" id="UP001157134">
    <property type="component" value="Unassembled WGS sequence"/>
</dbReference>
<accession>A0ABQ6HCU3</accession>
<dbReference type="EMBL" id="BSSV01000001">
    <property type="protein sequence ID" value="GLX84291.1"/>
    <property type="molecule type" value="Genomic_DNA"/>
</dbReference>
<keyword evidence="9 10" id="KW-0119">Carbohydrate metabolism</keyword>
<dbReference type="EC" id="2.4.1.18" evidence="10"/>
<evidence type="ECO:0000256" key="10">
    <source>
        <dbReference type="HAMAP-Rule" id="MF_00685"/>
    </source>
</evidence>
<dbReference type="InterPro" id="IPR054169">
    <property type="entry name" value="GlgB_N"/>
</dbReference>
<evidence type="ECO:0000256" key="3">
    <source>
        <dbReference type="ARBA" id="ARBA00004964"/>
    </source>
</evidence>
<dbReference type="Pfam" id="PF22019">
    <property type="entry name" value="GlgB_N"/>
    <property type="match status" value="1"/>
</dbReference>
<evidence type="ECO:0000256" key="7">
    <source>
        <dbReference type="ARBA" id="ARBA00022679"/>
    </source>
</evidence>
<reference evidence="12 13" key="1">
    <citation type="submission" date="2023-03" db="EMBL/GenBank/DDBJ databases">
        <title>Thalassotalea loyana LMG 22536T draft genome sequence.</title>
        <authorList>
            <person name="Sawabe T."/>
        </authorList>
    </citation>
    <scope>NUCLEOTIDE SEQUENCE [LARGE SCALE GENOMIC DNA]</scope>
    <source>
        <strain evidence="12 13">LMG 22536</strain>
    </source>
</reference>
<evidence type="ECO:0000256" key="2">
    <source>
        <dbReference type="ARBA" id="ARBA00002953"/>
    </source>
</evidence>
<protein>
    <recommendedName>
        <fullName evidence="10">1,4-alpha-glucan branching enzyme GlgB</fullName>
        <ecNumber evidence="10">2.4.1.18</ecNumber>
    </recommendedName>
    <alternativeName>
        <fullName evidence="10">1,4-alpha-D-glucan:1,4-alpha-D-glucan 6-glucosyl-transferase</fullName>
    </alternativeName>
    <alternativeName>
        <fullName evidence="10">Alpha-(1-&gt;4)-glucan branching enzyme</fullName>
    </alternativeName>
    <alternativeName>
        <fullName evidence="10">Glycogen branching enzyme</fullName>
        <shortName evidence="10">BE</shortName>
    </alternativeName>
</protein>
<dbReference type="CDD" id="cd11322">
    <property type="entry name" value="AmyAc_Glg_BE"/>
    <property type="match status" value="1"/>
</dbReference>
<dbReference type="InterPro" id="IPR013780">
    <property type="entry name" value="Glyco_hydro_b"/>
</dbReference>
<comment type="subunit">
    <text evidence="10">Monomer.</text>
</comment>
<dbReference type="InterPro" id="IPR037439">
    <property type="entry name" value="Branching_enzy"/>
</dbReference>
<dbReference type="InterPro" id="IPR014756">
    <property type="entry name" value="Ig_E-set"/>
</dbReference>
<comment type="similarity">
    <text evidence="4 10">Belongs to the glycosyl hydrolase 13 family. GlgB subfamily.</text>
</comment>
<evidence type="ECO:0000313" key="13">
    <source>
        <dbReference type="Proteomes" id="UP001157134"/>
    </source>
</evidence>
<dbReference type="SUPFAM" id="SSF51445">
    <property type="entry name" value="(Trans)glycosidases"/>
    <property type="match status" value="1"/>
</dbReference>
<comment type="function">
    <text evidence="2 10">Catalyzes the formation of the alpha-1,6-glucosidic linkages in glycogen by scission of a 1,4-alpha-linked oligosaccharide from growing alpha-1,4-glucan chains and the subsequent attachment of the oligosaccharide to the alpha-1,6 position.</text>
</comment>
<comment type="catalytic activity">
    <reaction evidence="1 10">
        <text>Transfers a segment of a (1-&gt;4)-alpha-D-glucan chain to a primary hydroxy group in a similar glucan chain.</text>
        <dbReference type="EC" id="2.4.1.18"/>
    </reaction>
</comment>
<dbReference type="NCBIfam" id="NF003811">
    <property type="entry name" value="PRK05402.1"/>
    <property type="match status" value="1"/>
</dbReference>
<keyword evidence="6 10" id="KW-0328">Glycosyltransferase</keyword>
<keyword evidence="8 10" id="KW-0320">Glycogen biosynthesis</keyword>
<sequence>MTDINAINGIVSAQHNQPHQVLGLQTNDTGYITISAFLPYAQSVSVFAKNTKKVIATLNKLDDNGFYSKKLRRKKLFDYQLEVTVNGKKSRIEDPFAFAPTLGELDLHLLREGNHLHPYNILGAHVKTINGVKGVSFAVWAPNAKRVSVVGEFNNWDGRCHPLTNQDFSGYWSLFIPQLSAGELYKFEILDNDGNLLPLKADPYGLQAQFRPETASIVNAEKHYKWQDKAWLKARENRNSRHAAISIYEVHLGSWQRDQNDDYLNYRELADKLIPYTLEMGFTHIQLMPVSEFPYDGSWGYQPVGLFAPSSRFGDADDFKYFVDQCHQANLGVLIDWVPGHFPIDQHGLAQFDGTHLYEHADPRQGFHPDWNTLIYNYGRTEVANFLRASALHWLDRFHVDGIRVDAVASMLYLDYSRKEGEWIPNEHGGRENLEAVAFLQRFNEELYREYPGTFSVAEESTSWPGVSKPTDAGGLGFGYKWNMGWMNDTLEYIKREPVHRKHHHNEISFGLVYAFDENFILPISHDEVVHGKGSMIERMPGDAWQQFANLRAYYGFMWSHPGKKLLFMGSEFAQGPEWNFEKSLEWHQLDIHWHSQIQQLVKDLNRVYQATPALYQHDCEHQGFSWLDHENAEQSVYSYMRFGQDGEAPVVVICNFSDQVYQNFTVGVPEQGHYQELLNTDSALYGGSNQGNFGGVGSTNTPMHNQAQSIEVTVPPLATLIFKLEK</sequence>
<dbReference type="InterPro" id="IPR017853">
    <property type="entry name" value="GH"/>
</dbReference>
<evidence type="ECO:0000256" key="8">
    <source>
        <dbReference type="ARBA" id="ARBA00023056"/>
    </source>
</evidence>
<dbReference type="InterPro" id="IPR006407">
    <property type="entry name" value="GlgB"/>
</dbReference>
<feature type="active site" description="Nucleophile" evidence="10">
    <location>
        <position position="406"/>
    </location>
</feature>
<organism evidence="12 13">
    <name type="scientific">Thalassotalea loyana</name>
    <dbReference type="NCBI Taxonomy" id="280483"/>
    <lineage>
        <taxon>Bacteria</taxon>
        <taxon>Pseudomonadati</taxon>
        <taxon>Pseudomonadota</taxon>
        <taxon>Gammaproteobacteria</taxon>
        <taxon>Alteromonadales</taxon>
        <taxon>Colwelliaceae</taxon>
        <taxon>Thalassotalea</taxon>
    </lineage>
</organism>
<dbReference type="SMART" id="SM00642">
    <property type="entry name" value="Aamy"/>
    <property type="match status" value="1"/>
</dbReference>
<dbReference type="CDD" id="cd02855">
    <property type="entry name" value="E_set_GBE_prok_N"/>
    <property type="match status" value="1"/>
</dbReference>
<comment type="caution">
    <text evidence="12">The sequence shown here is derived from an EMBL/GenBank/DDBJ whole genome shotgun (WGS) entry which is preliminary data.</text>
</comment>